<evidence type="ECO:0000256" key="3">
    <source>
        <dbReference type="ARBA" id="ARBA00022989"/>
    </source>
</evidence>
<organism evidence="10 11">
    <name type="scientific">Alligator mississippiensis</name>
    <name type="common">American alligator</name>
    <dbReference type="NCBI Taxonomy" id="8496"/>
    <lineage>
        <taxon>Eukaryota</taxon>
        <taxon>Metazoa</taxon>
        <taxon>Chordata</taxon>
        <taxon>Craniata</taxon>
        <taxon>Vertebrata</taxon>
        <taxon>Euteleostomi</taxon>
        <taxon>Archelosauria</taxon>
        <taxon>Archosauria</taxon>
        <taxon>Crocodylia</taxon>
        <taxon>Alligatoridae</taxon>
        <taxon>Alligatorinae</taxon>
        <taxon>Alligator</taxon>
    </lineage>
</organism>
<dbReference type="GO" id="GO:0004930">
    <property type="term" value="F:G protein-coupled receptor activity"/>
    <property type="evidence" value="ECO:0007669"/>
    <property type="project" value="UniProtKB-KW"/>
</dbReference>
<dbReference type="STRING" id="8496.A0A151PEH7"/>
<dbReference type="PRINTS" id="PR00237">
    <property type="entry name" value="GPCRRHODOPSN"/>
</dbReference>
<keyword evidence="5 8" id="KW-0472">Membrane</keyword>
<evidence type="ECO:0000259" key="9">
    <source>
        <dbReference type="PROSITE" id="PS50262"/>
    </source>
</evidence>
<evidence type="ECO:0000313" key="10">
    <source>
        <dbReference type="EMBL" id="KYO47412.1"/>
    </source>
</evidence>
<dbReference type="AlphaFoldDB" id="A0A151PEH7"/>
<evidence type="ECO:0000256" key="5">
    <source>
        <dbReference type="ARBA" id="ARBA00023136"/>
    </source>
</evidence>
<gene>
    <name evidence="10" type="primary">QRFPRL</name>
    <name evidence="10" type="ORF">Y1Q_0001214</name>
</gene>
<proteinExistence type="predicted"/>
<reference evidence="10 11" key="1">
    <citation type="journal article" date="2012" name="Genome Biol.">
        <title>Sequencing three crocodilian genomes to illuminate the evolution of archosaurs and amniotes.</title>
        <authorList>
            <person name="St John J.A."/>
            <person name="Braun E.L."/>
            <person name="Isberg S.R."/>
            <person name="Miles L.G."/>
            <person name="Chong A.Y."/>
            <person name="Gongora J."/>
            <person name="Dalzell P."/>
            <person name="Moran C."/>
            <person name="Bed'hom B."/>
            <person name="Abzhanov A."/>
            <person name="Burgess S.C."/>
            <person name="Cooksey A.M."/>
            <person name="Castoe T.A."/>
            <person name="Crawford N.G."/>
            <person name="Densmore L.D."/>
            <person name="Drew J.C."/>
            <person name="Edwards S.V."/>
            <person name="Faircloth B.C."/>
            <person name="Fujita M.K."/>
            <person name="Greenwold M.J."/>
            <person name="Hoffmann F.G."/>
            <person name="Howard J.M."/>
            <person name="Iguchi T."/>
            <person name="Janes D.E."/>
            <person name="Khan S.Y."/>
            <person name="Kohno S."/>
            <person name="de Koning A.J."/>
            <person name="Lance S.L."/>
            <person name="McCarthy F.M."/>
            <person name="McCormack J.E."/>
            <person name="Merchant M.E."/>
            <person name="Peterson D.G."/>
            <person name="Pollock D.D."/>
            <person name="Pourmand N."/>
            <person name="Raney B.J."/>
            <person name="Roessler K.A."/>
            <person name="Sanford J.R."/>
            <person name="Sawyer R.H."/>
            <person name="Schmidt C.J."/>
            <person name="Triplett E.W."/>
            <person name="Tuberville T.D."/>
            <person name="Venegas-Anaya M."/>
            <person name="Howard J.T."/>
            <person name="Jarvis E.D."/>
            <person name="Guillette L.J.Jr."/>
            <person name="Glenn T.C."/>
            <person name="Green R.E."/>
            <person name="Ray D.A."/>
        </authorList>
    </citation>
    <scope>NUCLEOTIDE SEQUENCE [LARGE SCALE GENOMIC DNA]</scope>
    <source>
        <strain evidence="10">KSC_2009_1</strain>
    </source>
</reference>
<dbReference type="SUPFAM" id="SSF81321">
    <property type="entry name" value="Family A G protein-coupled receptor-like"/>
    <property type="match status" value="1"/>
</dbReference>
<comment type="subcellular location">
    <subcellularLocation>
        <location evidence="1">Membrane</location>
        <topology evidence="1">Multi-pass membrane protein</topology>
    </subcellularLocation>
</comment>
<dbReference type="InterPro" id="IPR017452">
    <property type="entry name" value="GPCR_Rhodpsn_7TM"/>
</dbReference>
<evidence type="ECO:0000256" key="4">
    <source>
        <dbReference type="ARBA" id="ARBA00023040"/>
    </source>
</evidence>
<feature type="transmembrane region" description="Helical" evidence="8">
    <location>
        <begin position="46"/>
        <end position="70"/>
    </location>
</feature>
<evidence type="ECO:0000256" key="6">
    <source>
        <dbReference type="ARBA" id="ARBA00023170"/>
    </source>
</evidence>
<keyword evidence="2 8" id="KW-0812">Transmembrane</keyword>
<dbReference type="PANTHER" id="PTHR45695">
    <property type="entry name" value="LEUCOKININ RECEPTOR-RELATED"/>
    <property type="match status" value="1"/>
</dbReference>
<dbReference type="PANTHER" id="PTHR45695:SF20">
    <property type="entry name" value="PYROGLUTAMYLATED RFAMIDE PEPTIDE RECEPTOR"/>
    <property type="match status" value="1"/>
</dbReference>
<keyword evidence="7" id="KW-0807">Transducer</keyword>
<accession>A0A151PEH7</accession>
<name>A0A151PEH7_ALLMI</name>
<dbReference type="EMBL" id="AKHW03000422">
    <property type="protein sequence ID" value="KYO47412.1"/>
    <property type="molecule type" value="Genomic_DNA"/>
</dbReference>
<dbReference type="Pfam" id="PF00001">
    <property type="entry name" value="7tm_1"/>
    <property type="match status" value="1"/>
</dbReference>
<dbReference type="GO" id="GO:0005886">
    <property type="term" value="C:plasma membrane"/>
    <property type="evidence" value="ECO:0007669"/>
    <property type="project" value="TreeGrafter"/>
</dbReference>
<keyword evidence="4" id="KW-0297">G-protein coupled receptor</keyword>
<sequence length="116" mass="12458">MHTPVLTPERVRRRLRAHNVTREQFIALYGLRPLVSAPELPGRAKLAVGLLCGLICTLALAGNGLVLYVLSRRRALRSATNIFLGSLALSDLLIALFCVPGTLLQSLASSWPGGVS</sequence>
<dbReference type="Proteomes" id="UP000050525">
    <property type="component" value="Unassembled WGS sequence"/>
</dbReference>
<evidence type="ECO:0000256" key="8">
    <source>
        <dbReference type="SAM" id="Phobius"/>
    </source>
</evidence>
<keyword evidence="6 10" id="KW-0675">Receptor</keyword>
<keyword evidence="11" id="KW-1185">Reference proteome</keyword>
<evidence type="ECO:0000313" key="11">
    <source>
        <dbReference type="Proteomes" id="UP000050525"/>
    </source>
</evidence>
<feature type="transmembrane region" description="Helical" evidence="8">
    <location>
        <begin position="82"/>
        <end position="103"/>
    </location>
</feature>
<evidence type="ECO:0000256" key="2">
    <source>
        <dbReference type="ARBA" id="ARBA00022692"/>
    </source>
</evidence>
<comment type="caution">
    <text evidence="10">The sequence shown here is derived from an EMBL/GenBank/DDBJ whole genome shotgun (WGS) entry which is preliminary data.</text>
</comment>
<evidence type="ECO:0000256" key="7">
    <source>
        <dbReference type="ARBA" id="ARBA00023224"/>
    </source>
</evidence>
<protein>
    <submittedName>
        <fullName evidence="10">Pyroglutamylated RFamide peptide receptor</fullName>
    </submittedName>
</protein>
<dbReference type="InterPro" id="IPR000276">
    <property type="entry name" value="GPCR_Rhodpsn"/>
</dbReference>
<dbReference type="Gene3D" id="1.20.1070.10">
    <property type="entry name" value="Rhodopsin 7-helix transmembrane proteins"/>
    <property type="match status" value="1"/>
</dbReference>
<evidence type="ECO:0000256" key="1">
    <source>
        <dbReference type="ARBA" id="ARBA00004141"/>
    </source>
</evidence>
<feature type="domain" description="G-protein coupled receptors family 1 profile" evidence="9">
    <location>
        <begin position="62"/>
        <end position="116"/>
    </location>
</feature>
<keyword evidence="3 8" id="KW-1133">Transmembrane helix</keyword>
<dbReference type="PROSITE" id="PS50262">
    <property type="entry name" value="G_PROTEIN_RECEP_F1_2"/>
    <property type="match status" value="1"/>
</dbReference>